<feature type="transmembrane region" description="Helical" evidence="1">
    <location>
        <begin position="403"/>
        <end position="422"/>
    </location>
</feature>
<feature type="transmembrane region" description="Helical" evidence="1">
    <location>
        <begin position="321"/>
        <end position="350"/>
    </location>
</feature>
<keyword evidence="2" id="KW-0732">Signal</keyword>
<dbReference type="EMBL" id="JBHTJG010000003">
    <property type="protein sequence ID" value="MFD0946455.1"/>
    <property type="molecule type" value="Genomic_DNA"/>
</dbReference>
<dbReference type="SUPFAM" id="SSF53187">
    <property type="entry name" value="Zn-dependent exopeptidases"/>
    <property type="match status" value="1"/>
</dbReference>
<evidence type="ECO:0000259" key="3">
    <source>
        <dbReference type="Pfam" id="PF04389"/>
    </source>
</evidence>
<proteinExistence type="predicted"/>
<sequence>MRNWIKLLAAVAAALILTVFATTTPAPIPADAPAAGFSAARAMADVRAIAGAPRPTGSAQNARVRAYLADRLRALGMTVVEREGPLGSYATKRLARWSGRDASGVRAVNVIGVLEGRDPAKPALLLMAHHDSVWGSPGAADDAAGVAAILETARAIVADGRRPDRTLMILFTDAEELGLDGASAFFAQDPLRGRAGVIVNLEARGSGGRASMFETGRSSGAMMDLFARSVRLPVATSLSVFVYNNLPNSTDYTPAKNRGIPGFNFAFIGRPGLYHSPLATPDALDQGSLQDMGRQTLDLSRALLAAPELPGKAPDRVFYDLFGMLLLIYPAWAGWLILAAAVGAYAWAGWRVTGLRALGRGAGAALALFLGAAVLLFLGNLLSGADGPVNYYDRLAANARLEVQALLLCLGAAAIVAGLLFTRRDTVPLAPAFALPLLLLAAAGQAAAPTAAFPLQIALLLGGTGAAALRWRDGGAGGWTAAALAALGLGYMLVLGHALFQAMGSDMPYLMALPLVLGVVPLIPLLGRIERRQALLAGSAAIAAGLAIALWVRLDALAESVAVYSGMH</sequence>
<name>A0ABW3H7R1_9SPHN</name>
<dbReference type="InterPro" id="IPR007484">
    <property type="entry name" value="Peptidase_M28"/>
</dbReference>
<dbReference type="Proteomes" id="UP001596977">
    <property type="component" value="Unassembled WGS sequence"/>
</dbReference>
<feature type="transmembrane region" description="Helical" evidence="1">
    <location>
        <begin position="534"/>
        <end position="554"/>
    </location>
</feature>
<feature type="transmembrane region" description="Helical" evidence="1">
    <location>
        <begin position="481"/>
        <end position="503"/>
    </location>
</feature>
<keyword evidence="1" id="KW-1133">Transmembrane helix</keyword>
<keyword evidence="1" id="KW-0472">Membrane</keyword>
<feature type="chain" id="PRO_5046322173" evidence="2">
    <location>
        <begin position="22"/>
        <end position="568"/>
    </location>
</feature>
<evidence type="ECO:0000313" key="5">
    <source>
        <dbReference type="Proteomes" id="UP001596977"/>
    </source>
</evidence>
<dbReference type="InterPro" id="IPR045175">
    <property type="entry name" value="M28_fam"/>
</dbReference>
<dbReference type="PANTHER" id="PTHR12147">
    <property type="entry name" value="METALLOPEPTIDASE M28 FAMILY MEMBER"/>
    <property type="match status" value="1"/>
</dbReference>
<protein>
    <submittedName>
        <fullName evidence="4">M20/M25/M40 family metallo-hydrolase</fullName>
    </submittedName>
</protein>
<dbReference type="RefSeq" id="WP_264943824.1">
    <property type="nucleotide sequence ID" value="NZ_JAPDRA010000003.1"/>
</dbReference>
<organism evidence="4 5">
    <name type="scientific">Sphingomonas canadensis</name>
    <dbReference type="NCBI Taxonomy" id="1219257"/>
    <lineage>
        <taxon>Bacteria</taxon>
        <taxon>Pseudomonadati</taxon>
        <taxon>Pseudomonadota</taxon>
        <taxon>Alphaproteobacteria</taxon>
        <taxon>Sphingomonadales</taxon>
        <taxon>Sphingomonadaceae</taxon>
        <taxon>Sphingomonas</taxon>
    </lineage>
</organism>
<keyword evidence="1" id="KW-0812">Transmembrane</keyword>
<feature type="signal peptide" evidence="2">
    <location>
        <begin position="1"/>
        <end position="21"/>
    </location>
</feature>
<evidence type="ECO:0000256" key="2">
    <source>
        <dbReference type="SAM" id="SignalP"/>
    </source>
</evidence>
<keyword evidence="5" id="KW-1185">Reference proteome</keyword>
<gene>
    <name evidence="4" type="ORF">ACFQ1E_08915</name>
</gene>
<comment type="caution">
    <text evidence="4">The sequence shown here is derived from an EMBL/GenBank/DDBJ whole genome shotgun (WGS) entry which is preliminary data.</text>
</comment>
<evidence type="ECO:0000256" key="1">
    <source>
        <dbReference type="SAM" id="Phobius"/>
    </source>
</evidence>
<dbReference type="Pfam" id="PF04389">
    <property type="entry name" value="Peptidase_M28"/>
    <property type="match status" value="1"/>
</dbReference>
<dbReference type="PANTHER" id="PTHR12147:SF26">
    <property type="entry name" value="PEPTIDASE M28 DOMAIN-CONTAINING PROTEIN"/>
    <property type="match status" value="1"/>
</dbReference>
<feature type="transmembrane region" description="Helical" evidence="1">
    <location>
        <begin position="429"/>
        <end position="447"/>
    </location>
</feature>
<feature type="domain" description="Peptidase M28" evidence="3">
    <location>
        <begin position="109"/>
        <end position="298"/>
    </location>
</feature>
<dbReference type="Gene3D" id="3.40.630.10">
    <property type="entry name" value="Zn peptidases"/>
    <property type="match status" value="1"/>
</dbReference>
<feature type="transmembrane region" description="Helical" evidence="1">
    <location>
        <begin position="453"/>
        <end position="469"/>
    </location>
</feature>
<reference evidence="5" key="1">
    <citation type="journal article" date="2019" name="Int. J. Syst. Evol. Microbiol.">
        <title>The Global Catalogue of Microorganisms (GCM) 10K type strain sequencing project: providing services to taxonomists for standard genome sequencing and annotation.</title>
        <authorList>
            <consortium name="The Broad Institute Genomics Platform"/>
            <consortium name="The Broad Institute Genome Sequencing Center for Infectious Disease"/>
            <person name="Wu L."/>
            <person name="Ma J."/>
        </authorList>
    </citation>
    <scope>NUCLEOTIDE SEQUENCE [LARGE SCALE GENOMIC DNA]</scope>
    <source>
        <strain evidence="5">CCUG 62982</strain>
    </source>
</reference>
<accession>A0ABW3H7R1</accession>
<feature type="transmembrane region" description="Helical" evidence="1">
    <location>
        <begin position="362"/>
        <end position="383"/>
    </location>
</feature>
<evidence type="ECO:0000313" key="4">
    <source>
        <dbReference type="EMBL" id="MFD0946455.1"/>
    </source>
</evidence>
<feature type="transmembrane region" description="Helical" evidence="1">
    <location>
        <begin position="509"/>
        <end position="527"/>
    </location>
</feature>